<proteinExistence type="predicted"/>
<protein>
    <submittedName>
        <fullName evidence="1">Uncharacterized protein</fullName>
    </submittedName>
</protein>
<accession>A0ACC2F838</accession>
<keyword evidence="2" id="KW-1185">Reference proteome</keyword>
<organism evidence="1 2">
    <name type="scientific">Dallia pectoralis</name>
    <name type="common">Alaska blackfish</name>
    <dbReference type="NCBI Taxonomy" id="75939"/>
    <lineage>
        <taxon>Eukaryota</taxon>
        <taxon>Metazoa</taxon>
        <taxon>Chordata</taxon>
        <taxon>Craniata</taxon>
        <taxon>Vertebrata</taxon>
        <taxon>Euteleostomi</taxon>
        <taxon>Actinopterygii</taxon>
        <taxon>Neopterygii</taxon>
        <taxon>Teleostei</taxon>
        <taxon>Protacanthopterygii</taxon>
        <taxon>Esociformes</taxon>
        <taxon>Umbridae</taxon>
        <taxon>Dallia</taxon>
    </lineage>
</organism>
<evidence type="ECO:0000313" key="1">
    <source>
        <dbReference type="EMBL" id="KAJ7987506.1"/>
    </source>
</evidence>
<sequence>MTGEKQKLSQLAEGETDTTAASQMATYSPGRGASLLVRPLFDKLTKQGILLSCMVKPRTSRALLHNLLLRISSDS</sequence>
<gene>
    <name evidence="1" type="ORF">DPEC_G00327200</name>
</gene>
<comment type="caution">
    <text evidence="1">The sequence shown here is derived from an EMBL/GenBank/DDBJ whole genome shotgun (WGS) entry which is preliminary data.</text>
</comment>
<reference evidence="1" key="1">
    <citation type="submission" date="2021-05" db="EMBL/GenBank/DDBJ databases">
        <authorList>
            <person name="Pan Q."/>
            <person name="Jouanno E."/>
            <person name="Zahm M."/>
            <person name="Klopp C."/>
            <person name="Cabau C."/>
            <person name="Louis A."/>
            <person name="Berthelot C."/>
            <person name="Parey E."/>
            <person name="Roest Crollius H."/>
            <person name="Montfort J."/>
            <person name="Robinson-Rechavi M."/>
            <person name="Bouchez O."/>
            <person name="Lampietro C."/>
            <person name="Lopez Roques C."/>
            <person name="Donnadieu C."/>
            <person name="Postlethwait J."/>
            <person name="Bobe J."/>
            <person name="Dillon D."/>
            <person name="Chandos A."/>
            <person name="von Hippel F."/>
            <person name="Guiguen Y."/>
        </authorList>
    </citation>
    <scope>NUCLEOTIDE SEQUENCE</scope>
    <source>
        <strain evidence="1">YG-Jan2019</strain>
    </source>
</reference>
<dbReference type="Proteomes" id="UP001157502">
    <property type="component" value="Chromosome 32"/>
</dbReference>
<name>A0ACC2F838_DALPE</name>
<dbReference type="EMBL" id="CM055759">
    <property type="protein sequence ID" value="KAJ7987506.1"/>
    <property type="molecule type" value="Genomic_DNA"/>
</dbReference>
<evidence type="ECO:0000313" key="2">
    <source>
        <dbReference type="Proteomes" id="UP001157502"/>
    </source>
</evidence>